<comment type="caution">
    <text evidence="2">The sequence shown here is derived from an EMBL/GenBank/DDBJ whole genome shotgun (WGS) entry which is preliminary data.</text>
</comment>
<feature type="compositionally biased region" description="Basic and acidic residues" evidence="1">
    <location>
        <begin position="7"/>
        <end position="16"/>
    </location>
</feature>
<gene>
    <name evidence="2" type="ORF">OBRU01_13402</name>
</gene>
<sequence>MLQFTERAQHTADAAEKLNSNNRESKFGNKVLSVTKLNSAAMNDIIDTAFDINNATYHIIVGGTVVANSSR</sequence>
<evidence type="ECO:0000313" key="2">
    <source>
        <dbReference type="EMBL" id="KOB71559.1"/>
    </source>
</evidence>
<dbReference type="EMBL" id="JTDY01002372">
    <property type="protein sequence ID" value="KOB71559.1"/>
    <property type="molecule type" value="Genomic_DNA"/>
</dbReference>
<reference evidence="2 3" key="1">
    <citation type="journal article" date="2015" name="Genome Biol. Evol.">
        <title>The genome of winter moth (Operophtera brumata) provides a genomic perspective on sexual dimorphism and phenology.</title>
        <authorList>
            <person name="Derks M.F."/>
            <person name="Smit S."/>
            <person name="Salis L."/>
            <person name="Schijlen E."/>
            <person name="Bossers A."/>
            <person name="Mateman C."/>
            <person name="Pijl A.S."/>
            <person name="de Ridder D."/>
            <person name="Groenen M.A."/>
            <person name="Visser M.E."/>
            <person name="Megens H.J."/>
        </authorList>
    </citation>
    <scope>NUCLEOTIDE SEQUENCE [LARGE SCALE GENOMIC DNA]</scope>
    <source>
        <strain evidence="2">WM2013NL</strain>
        <tissue evidence="2">Head and thorax</tissue>
    </source>
</reference>
<evidence type="ECO:0000313" key="3">
    <source>
        <dbReference type="Proteomes" id="UP000037510"/>
    </source>
</evidence>
<proteinExistence type="predicted"/>
<dbReference type="AlphaFoldDB" id="A0A0L7L8A0"/>
<evidence type="ECO:0000256" key="1">
    <source>
        <dbReference type="SAM" id="MobiDB-lite"/>
    </source>
</evidence>
<organism evidence="2 3">
    <name type="scientific">Operophtera brumata</name>
    <name type="common">Winter moth</name>
    <name type="synonym">Phalaena brumata</name>
    <dbReference type="NCBI Taxonomy" id="104452"/>
    <lineage>
        <taxon>Eukaryota</taxon>
        <taxon>Metazoa</taxon>
        <taxon>Ecdysozoa</taxon>
        <taxon>Arthropoda</taxon>
        <taxon>Hexapoda</taxon>
        <taxon>Insecta</taxon>
        <taxon>Pterygota</taxon>
        <taxon>Neoptera</taxon>
        <taxon>Endopterygota</taxon>
        <taxon>Lepidoptera</taxon>
        <taxon>Glossata</taxon>
        <taxon>Ditrysia</taxon>
        <taxon>Geometroidea</taxon>
        <taxon>Geometridae</taxon>
        <taxon>Larentiinae</taxon>
        <taxon>Operophtera</taxon>
    </lineage>
</organism>
<accession>A0A0L7L8A0</accession>
<name>A0A0L7L8A0_OPEBR</name>
<protein>
    <submittedName>
        <fullName evidence="2">Putative laminin A chain</fullName>
    </submittedName>
</protein>
<feature type="region of interest" description="Disordered" evidence="1">
    <location>
        <begin position="1"/>
        <end position="21"/>
    </location>
</feature>
<keyword evidence="3" id="KW-1185">Reference proteome</keyword>
<dbReference type="Proteomes" id="UP000037510">
    <property type="component" value="Unassembled WGS sequence"/>
</dbReference>